<reference evidence="3 4" key="1">
    <citation type="submission" date="2019-09" db="EMBL/GenBank/DDBJ databases">
        <authorList>
            <person name="Depoorter E."/>
        </authorList>
    </citation>
    <scope>NUCLEOTIDE SEQUENCE [LARGE SCALE GENOMIC DNA]</scope>
    <source>
        <strain evidence="3">LMG 24066</strain>
    </source>
</reference>
<organism evidence="3 4">
    <name type="scientific">Burkholderia arboris</name>
    <dbReference type="NCBI Taxonomy" id="488730"/>
    <lineage>
        <taxon>Bacteria</taxon>
        <taxon>Pseudomonadati</taxon>
        <taxon>Pseudomonadota</taxon>
        <taxon>Betaproteobacteria</taxon>
        <taxon>Burkholderiales</taxon>
        <taxon>Burkholderiaceae</taxon>
        <taxon>Burkholderia</taxon>
        <taxon>Burkholderia cepacia complex</taxon>
    </lineage>
</organism>
<evidence type="ECO:0000256" key="1">
    <source>
        <dbReference type="SAM" id="MobiDB-lite"/>
    </source>
</evidence>
<keyword evidence="2" id="KW-0812">Transmembrane</keyword>
<dbReference type="Proteomes" id="UP000494172">
    <property type="component" value="Unassembled WGS sequence"/>
</dbReference>
<evidence type="ECO:0000256" key="2">
    <source>
        <dbReference type="SAM" id="Phobius"/>
    </source>
</evidence>
<dbReference type="EMBL" id="CABVPX010000063">
    <property type="protein sequence ID" value="VWC46036.1"/>
    <property type="molecule type" value="Genomic_DNA"/>
</dbReference>
<evidence type="ECO:0000313" key="3">
    <source>
        <dbReference type="EMBL" id="VWC46036.1"/>
    </source>
</evidence>
<feature type="transmembrane region" description="Helical" evidence="2">
    <location>
        <begin position="27"/>
        <end position="46"/>
    </location>
</feature>
<comment type="caution">
    <text evidence="3">The sequence shown here is derived from an EMBL/GenBank/DDBJ whole genome shotgun (WGS) entry which is preliminary data.</text>
</comment>
<dbReference type="RefSeq" id="WP_174994737.1">
    <property type="nucleotide sequence ID" value="NZ_CABVPX010000063.1"/>
</dbReference>
<accession>A0A9Q9SRS1</accession>
<name>A0A9Q9SRS1_9BURK</name>
<gene>
    <name evidence="3" type="ORF">BAR24066_07370</name>
</gene>
<sequence>MMLFGLAFAIVVGLLFGRLLIPALTAVAIVVAMPFWVGLCLLWGLVVGTVSRAKVAAAPAERPASPHMSTNAPETPAQPARSAQVINLETTRQQRKDQKR</sequence>
<keyword evidence="2" id="KW-1133">Transmembrane helix</keyword>
<protein>
    <submittedName>
        <fullName evidence="3">Uncharacterized protein</fullName>
    </submittedName>
</protein>
<proteinExistence type="predicted"/>
<dbReference type="AlphaFoldDB" id="A0A9Q9SRS1"/>
<evidence type="ECO:0000313" key="4">
    <source>
        <dbReference type="Proteomes" id="UP000494172"/>
    </source>
</evidence>
<keyword evidence="2" id="KW-0472">Membrane</keyword>
<feature type="region of interest" description="Disordered" evidence="1">
    <location>
        <begin position="59"/>
        <end position="100"/>
    </location>
</feature>